<organism evidence="3 4">
    <name type="scientific">Paspalum notatum var. saurae</name>
    <dbReference type="NCBI Taxonomy" id="547442"/>
    <lineage>
        <taxon>Eukaryota</taxon>
        <taxon>Viridiplantae</taxon>
        <taxon>Streptophyta</taxon>
        <taxon>Embryophyta</taxon>
        <taxon>Tracheophyta</taxon>
        <taxon>Spermatophyta</taxon>
        <taxon>Magnoliopsida</taxon>
        <taxon>Liliopsida</taxon>
        <taxon>Poales</taxon>
        <taxon>Poaceae</taxon>
        <taxon>PACMAD clade</taxon>
        <taxon>Panicoideae</taxon>
        <taxon>Andropogonodae</taxon>
        <taxon>Paspaleae</taxon>
        <taxon>Paspalinae</taxon>
        <taxon>Paspalum</taxon>
    </lineage>
</organism>
<reference evidence="3 4" key="1">
    <citation type="submission" date="2024-02" db="EMBL/GenBank/DDBJ databases">
        <title>High-quality chromosome-scale genome assembly of Pensacola bahiagrass (Paspalum notatum Flugge var. saurae).</title>
        <authorList>
            <person name="Vega J.M."/>
            <person name="Podio M."/>
            <person name="Orjuela J."/>
            <person name="Siena L.A."/>
            <person name="Pessino S.C."/>
            <person name="Combes M.C."/>
            <person name="Mariac C."/>
            <person name="Albertini E."/>
            <person name="Pupilli F."/>
            <person name="Ortiz J.P.A."/>
            <person name="Leblanc O."/>
        </authorList>
    </citation>
    <scope>NUCLEOTIDE SEQUENCE [LARGE SCALE GENOMIC DNA]</scope>
    <source>
        <strain evidence="3">R1</strain>
        <tissue evidence="3">Leaf</tissue>
    </source>
</reference>
<dbReference type="InterPro" id="IPR024752">
    <property type="entry name" value="Myb/SANT-like_dom"/>
</dbReference>
<gene>
    <name evidence="3" type="ORF">U9M48_044488</name>
</gene>
<proteinExistence type="predicted"/>
<evidence type="ECO:0000313" key="4">
    <source>
        <dbReference type="Proteomes" id="UP001341281"/>
    </source>
</evidence>
<dbReference type="Pfam" id="PF12776">
    <property type="entry name" value="Myb_DNA-bind_3"/>
    <property type="match status" value="1"/>
</dbReference>
<feature type="region of interest" description="Disordered" evidence="1">
    <location>
        <begin position="135"/>
        <end position="170"/>
    </location>
</feature>
<dbReference type="Proteomes" id="UP001341281">
    <property type="component" value="Chromosome 10"/>
</dbReference>
<keyword evidence="4" id="KW-1185">Reference proteome</keyword>
<feature type="compositionally biased region" description="Low complexity" evidence="1">
    <location>
        <begin position="78"/>
        <end position="89"/>
    </location>
</feature>
<evidence type="ECO:0000259" key="2">
    <source>
        <dbReference type="Pfam" id="PF12776"/>
    </source>
</evidence>
<dbReference type="EMBL" id="CP144754">
    <property type="protein sequence ID" value="WVZ99149.1"/>
    <property type="molecule type" value="Genomic_DNA"/>
</dbReference>
<feature type="domain" description="Myb/SANT-like" evidence="2">
    <location>
        <begin position="7"/>
        <end position="93"/>
    </location>
</feature>
<evidence type="ECO:0000256" key="1">
    <source>
        <dbReference type="SAM" id="MobiDB-lite"/>
    </source>
</evidence>
<protein>
    <recommendedName>
        <fullName evidence="2">Myb/SANT-like domain-containing protein</fullName>
    </recommendedName>
</protein>
<evidence type="ECO:0000313" key="3">
    <source>
        <dbReference type="EMBL" id="WVZ99149.1"/>
    </source>
</evidence>
<feature type="region of interest" description="Disordered" evidence="1">
    <location>
        <begin position="77"/>
        <end position="99"/>
    </location>
</feature>
<dbReference type="PANTHER" id="PTHR47069">
    <property type="match status" value="1"/>
</dbReference>
<sequence length="197" mass="22447">MANKRAHWSEETMKTFLDLCIAEKNVMNFNTKGLNAVGRKNVHRNFRLKTGLRYDDKQLQSKLTALRKTYNNWRDLQNRTGLGRNTNNGAVDTCDAEPTRGNPPPFLEELEILFSTNIQARGILLSAGGVRATNDTFATPQPIYQSSDRSRPKRSLWEQSMDSPKKKKTSIEECLRDISYAVTRHSHGQKSNNYDVA</sequence>
<accession>A0AAQ3UV55</accession>
<dbReference type="PANTHER" id="PTHR47069:SF9">
    <property type="entry name" value="MYB_SANT-LIKE DOMAIN-CONTAINING PROTEIN"/>
    <property type="match status" value="1"/>
</dbReference>
<name>A0AAQ3UV55_PASNO</name>
<dbReference type="AlphaFoldDB" id="A0AAQ3UV55"/>
<feature type="compositionally biased region" description="Polar residues" evidence="1">
    <location>
        <begin position="135"/>
        <end position="147"/>
    </location>
</feature>